<dbReference type="EC" id="1.14.-.-" evidence="2"/>
<keyword evidence="3" id="KW-1185">Reference proteome</keyword>
<dbReference type="Proteomes" id="UP001597641">
    <property type="component" value="Unassembled WGS sequence"/>
</dbReference>
<organism evidence="2 3">
    <name type="scientific">Pontibacter toksunensis</name>
    <dbReference type="NCBI Taxonomy" id="1332631"/>
    <lineage>
        <taxon>Bacteria</taxon>
        <taxon>Pseudomonadati</taxon>
        <taxon>Bacteroidota</taxon>
        <taxon>Cytophagia</taxon>
        <taxon>Cytophagales</taxon>
        <taxon>Hymenobacteraceae</taxon>
        <taxon>Pontibacter</taxon>
    </lineage>
</organism>
<dbReference type="EMBL" id="JBHUOX010000001">
    <property type="protein sequence ID" value="MFD2999213.1"/>
    <property type="molecule type" value="Genomic_DNA"/>
</dbReference>
<keyword evidence="2" id="KW-0503">Monooxygenase</keyword>
<dbReference type="Gene3D" id="3.30.70.100">
    <property type="match status" value="1"/>
</dbReference>
<proteinExistence type="predicted"/>
<dbReference type="InterPro" id="IPR011008">
    <property type="entry name" value="Dimeric_a/b-barrel"/>
</dbReference>
<accession>A0ABW6BMX3</accession>
<sequence length="104" mass="12082">MISRQWAGVLKAKHAEEYMQHLKEELFPKLSSISGFCGASILRKDMEDAVEFLIITNWESMEAIRKFAGENPDLAVVPEEVQRMALQYDKQVRHYEVAYSYPDK</sequence>
<name>A0ABW6BMX3_9BACT</name>
<evidence type="ECO:0000259" key="1">
    <source>
        <dbReference type="Pfam" id="PF03992"/>
    </source>
</evidence>
<gene>
    <name evidence="2" type="ORF">ACFS7Z_02485</name>
</gene>
<keyword evidence="2" id="KW-0560">Oxidoreductase</keyword>
<reference evidence="3" key="1">
    <citation type="journal article" date="2019" name="Int. J. Syst. Evol. Microbiol.">
        <title>The Global Catalogue of Microorganisms (GCM) 10K type strain sequencing project: providing services to taxonomists for standard genome sequencing and annotation.</title>
        <authorList>
            <consortium name="The Broad Institute Genomics Platform"/>
            <consortium name="The Broad Institute Genome Sequencing Center for Infectious Disease"/>
            <person name="Wu L."/>
            <person name="Ma J."/>
        </authorList>
    </citation>
    <scope>NUCLEOTIDE SEQUENCE [LARGE SCALE GENOMIC DNA]</scope>
    <source>
        <strain evidence="3">KCTC 23984</strain>
    </source>
</reference>
<feature type="domain" description="ABM" evidence="1">
    <location>
        <begin position="11"/>
        <end position="68"/>
    </location>
</feature>
<protein>
    <submittedName>
        <fullName evidence="2">Antibiotic biosynthesis monooxygenase family protein</fullName>
        <ecNumber evidence="2">1.14.-.-</ecNumber>
    </submittedName>
</protein>
<dbReference type="SUPFAM" id="SSF54909">
    <property type="entry name" value="Dimeric alpha+beta barrel"/>
    <property type="match status" value="1"/>
</dbReference>
<dbReference type="RefSeq" id="WP_377480365.1">
    <property type="nucleotide sequence ID" value="NZ_JBHUOX010000001.1"/>
</dbReference>
<dbReference type="InterPro" id="IPR007138">
    <property type="entry name" value="ABM_dom"/>
</dbReference>
<evidence type="ECO:0000313" key="3">
    <source>
        <dbReference type="Proteomes" id="UP001597641"/>
    </source>
</evidence>
<dbReference type="GO" id="GO:0004497">
    <property type="term" value="F:monooxygenase activity"/>
    <property type="evidence" value="ECO:0007669"/>
    <property type="project" value="UniProtKB-KW"/>
</dbReference>
<evidence type="ECO:0000313" key="2">
    <source>
        <dbReference type="EMBL" id="MFD2999213.1"/>
    </source>
</evidence>
<dbReference type="Pfam" id="PF03992">
    <property type="entry name" value="ABM"/>
    <property type="match status" value="1"/>
</dbReference>
<comment type="caution">
    <text evidence="2">The sequence shown here is derived from an EMBL/GenBank/DDBJ whole genome shotgun (WGS) entry which is preliminary data.</text>
</comment>